<evidence type="ECO:0000256" key="3">
    <source>
        <dbReference type="ARBA" id="ARBA00023125"/>
    </source>
</evidence>
<dbReference type="SUPFAM" id="SSF48498">
    <property type="entry name" value="Tetracyclin repressor-like, C-terminal domain"/>
    <property type="match status" value="1"/>
</dbReference>
<dbReference type="Proteomes" id="UP000054770">
    <property type="component" value="Unassembled WGS sequence"/>
</dbReference>
<evidence type="ECO:0000256" key="5">
    <source>
        <dbReference type="PROSITE-ProRule" id="PRU00335"/>
    </source>
</evidence>
<sequence length="208" mass="23443">MKPTRLTREQSRDQTRQRLLDAAQTIFMKKGFGAASVEDLAAAAGYTRGAFYSNFGSKSELLLQLLKRDHETTMGRMRSIFEDGEASRADMEARVLEYYSQVHFENKCFLLWVEAKLHASRDAKFRVRFNALMRELRQTTTDYIRAFSERVGTPLPMPAEQLALGLIALCDGVQFFYSSDPQSVPGEFAEAVLAGFFARVVFGAARGD</sequence>
<feature type="DNA-binding region" description="H-T-H motif" evidence="5">
    <location>
        <begin position="36"/>
        <end position="55"/>
    </location>
</feature>
<dbReference type="EMBL" id="FCON02000054">
    <property type="protein sequence ID" value="SAL73843.1"/>
    <property type="molecule type" value="Genomic_DNA"/>
</dbReference>
<dbReference type="Gene3D" id="1.10.357.10">
    <property type="entry name" value="Tetracycline Repressor, domain 2"/>
    <property type="match status" value="1"/>
</dbReference>
<protein>
    <submittedName>
        <fullName evidence="7">TetR family regulatory protein</fullName>
    </submittedName>
</protein>
<evidence type="ECO:0000256" key="2">
    <source>
        <dbReference type="ARBA" id="ARBA00023015"/>
    </source>
</evidence>
<dbReference type="SUPFAM" id="SSF46689">
    <property type="entry name" value="Homeodomain-like"/>
    <property type="match status" value="1"/>
</dbReference>
<dbReference type="PANTHER" id="PTHR47506:SF6">
    <property type="entry name" value="HTH-TYPE TRANSCRIPTIONAL REPRESSOR NEMR"/>
    <property type="match status" value="1"/>
</dbReference>
<comment type="caution">
    <text evidence="7">The sequence shown here is derived from an EMBL/GenBank/DDBJ whole genome shotgun (WGS) entry which is preliminary data.</text>
</comment>
<dbReference type="AlphaFoldDB" id="A0A158JZF6"/>
<dbReference type="PANTHER" id="PTHR47506">
    <property type="entry name" value="TRANSCRIPTIONAL REGULATORY PROTEIN"/>
    <property type="match status" value="1"/>
</dbReference>
<evidence type="ECO:0000313" key="8">
    <source>
        <dbReference type="Proteomes" id="UP000054770"/>
    </source>
</evidence>
<dbReference type="OrthoDB" id="7252896at2"/>
<evidence type="ECO:0000256" key="4">
    <source>
        <dbReference type="ARBA" id="ARBA00023163"/>
    </source>
</evidence>
<dbReference type="InterPro" id="IPR039538">
    <property type="entry name" value="BetI_C"/>
</dbReference>
<gene>
    <name evidence="7" type="ORF">AWB68_04488</name>
</gene>
<evidence type="ECO:0000313" key="7">
    <source>
        <dbReference type="EMBL" id="SAL73843.1"/>
    </source>
</evidence>
<dbReference type="RefSeq" id="WP_087646560.1">
    <property type="nucleotide sequence ID" value="NZ_FCON02000054.1"/>
</dbReference>
<name>A0A158JZF6_9BURK</name>
<keyword evidence="1" id="KW-0678">Repressor</keyword>
<dbReference type="GO" id="GO:0003677">
    <property type="term" value="F:DNA binding"/>
    <property type="evidence" value="ECO:0007669"/>
    <property type="project" value="UniProtKB-UniRule"/>
</dbReference>
<reference evidence="7" key="1">
    <citation type="submission" date="2016-01" db="EMBL/GenBank/DDBJ databases">
        <authorList>
            <person name="Peeters C."/>
        </authorList>
    </citation>
    <scope>NUCLEOTIDE SEQUENCE [LARGE SCALE GENOMIC DNA]</scope>
    <source>
        <strain evidence="7">LMG 22940</strain>
    </source>
</reference>
<keyword evidence="2" id="KW-0805">Transcription regulation</keyword>
<dbReference type="Pfam" id="PF00440">
    <property type="entry name" value="TetR_N"/>
    <property type="match status" value="1"/>
</dbReference>
<dbReference type="InterPro" id="IPR036271">
    <property type="entry name" value="Tet_transcr_reg_TetR-rel_C_sf"/>
</dbReference>
<dbReference type="InterPro" id="IPR009057">
    <property type="entry name" value="Homeodomain-like_sf"/>
</dbReference>
<dbReference type="InterPro" id="IPR001647">
    <property type="entry name" value="HTH_TetR"/>
</dbReference>
<dbReference type="Pfam" id="PF13977">
    <property type="entry name" value="TetR_C_6"/>
    <property type="match status" value="1"/>
</dbReference>
<accession>A0A158JZF6</accession>
<keyword evidence="8" id="KW-1185">Reference proteome</keyword>
<dbReference type="PRINTS" id="PR00455">
    <property type="entry name" value="HTHTETR"/>
</dbReference>
<keyword evidence="4" id="KW-0804">Transcription</keyword>
<organism evidence="7 8">
    <name type="scientific">Caballeronia choica</name>
    <dbReference type="NCBI Taxonomy" id="326476"/>
    <lineage>
        <taxon>Bacteria</taxon>
        <taxon>Pseudomonadati</taxon>
        <taxon>Pseudomonadota</taxon>
        <taxon>Betaproteobacteria</taxon>
        <taxon>Burkholderiales</taxon>
        <taxon>Burkholderiaceae</taxon>
        <taxon>Caballeronia</taxon>
    </lineage>
</organism>
<dbReference type="PROSITE" id="PS50977">
    <property type="entry name" value="HTH_TETR_2"/>
    <property type="match status" value="1"/>
</dbReference>
<keyword evidence="3 5" id="KW-0238">DNA-binding</keyword>
<feature type="domain" description="HTH tetR-type" evidence="6">
    <location>
        <begin position="13"/>
        <end position="73"/>
    </location>
</feature>
<evidence type="ECO:0000256" key="1">
    <source>
        <dbReference type="ARBA" id="ARBA00022491"/>
    </source>
</evidence>
<proteinExistence type="predicted"/>
<evidence type="ECO:0000259" key="6">
    <source>
        <dbReference type="PROSITE" id="PS50977"/>
    </source>
</evidence>